<dbReference type="PANTHER" id="PTHR46331">
    <property type="entry name" value="VALACYCLOVIR HYDROLASE"/>
    <property type="match status" value="1"/>
</dbReference>
<dbReference type="Proteomes" id="UP000708208">
    <property type="component" value="Unassembled WGS sequence"/>
</dbReference>
<feature type="domain" description="AB hydrolase-1" evidence="1">
    <location>
        <begin position="58"/>
        <end position="164"/>
    </location>
</feature>
<comment type="caution">
    <text evidence="2">The sequence shown here is derived from an EMBL/GenBank/DDBJ whole genome shotgun (WGS) entry which is preliminary data.</text>
</comment>
<dbReference type="InterPro" id="IPR000073">
    <property type="entry name" value="AB_hydrolase_1"/>
</dbReference>
<gene>
    <name evidence="2" type="ORF">AFUS01_LOCUS29413</name>
</gene>
<evidence type="ECO:0000313" key="3">
    <source>
        <dbReference type="Proteomes" id="UP000708208"/>
    </source>
</evidence>
<protein>
    <recommendedName>
        <fullName evidence="1">AB hydrolase-1 domain-containing protein</fullName>
    </recommendedName>
</protein>
<sequence length="291" mass="32973">MATLLRHCRNLNSNKWKISETFVFKQKRLIRTGSIEERKVRISGIPINFVEFGDGSHAILCLPGLVGSIQTDFAPIFQYFDQGKFRIVAWDPPGYGQSRPHQRQHSGNFYERDAQVALALMKKLGHEKFSLLGWSNGGMTAFTAAALYPTAIQNLVMWGTHAYLDAKSREFMNSIRHLRNWSPQMLSPALKVYDRKYLSELLDDWADATIKSSLGGINPSFAKYISQVSCPTLAIHGTKDKVLGADHCEFFRTTMKNCRVTYIRDGGHNLHLSKPREFVSIVESFLLGEVK</sequence>
<evidence type="ECO:0000313" key="2">
    <source>
        <dbReference type="EMBL" id="CAG7818936.1"/>
    </source>
</evidence>
<name>A0A8J2P8P8_9HEXA</name>
<dbReference type="AlphaFoldDB" id="A0A8J2P8P8"/>
<organism evidence="2 3">
    <name type="scientific">Allacma fusca</name>
    <dbReference type="NCBI Taxonomy" id="39272"/>
    <lineage>
        <taxon>Eukaryota</taxon>
        <taxon>Metazoa</taxon>
        <taxon>Ecdysozoa</taxon>
        <taxon>Arthropoda</taxon>
        <taxon>Hexapoda</taxon>
        <taxon>Collembola</taxon>
        <taxon>Symphypleona</taxon>
        <taxon>Sminthuridae</taxon>
        <taxon>Allacma</taxon>
    </lineage>
</organism>
<proteinExistence type="predicted"/>
<dbReference type="Pfam" id="PF00561">
    <property type="entry name" value="Abhydrolase_1"/>
    <property type="match status" value="1"/>
</dbReference>
<reference evidence="2" key="1">
    <citation type="submission" date="2021-06" db="EMBL/GenBank/DDBJ databases">
        <authorList>
            <person name="Hodson N. C."/>
            <person name="Mongue J. A."/>
            <person name="Jaron S. K."/>
        </authorList>
    </citation>
    <scope>NUCLEOTIDE SEQUENCE</scope>
</reference>
<keyword evidence="3" id="KW-1185">Reference proteome</keyword>
<dbReference type="PANTHER" id="PTHR46331:SF2">
    <property type="entry name" value="VALACYCLOVIR HYDROLASE"/>
    <property type="match status" value="1"/>
</dbReference>
<dbReference type="EMBL" id="CAJVCH010434303">
    <property type="protein sequence ID" value="CAG7818936.1"/>
    <property type="molecule type" value="Genomic_DNA"/>
</dbReference>
<dbReference type="GO" id="GO:0017171">
    <property type="term" value="F:serine hydrolase activity"/>
    <property type="evidence" value="ECO:0007669"/>
    <property type="project" value="TreeGrafter"/>
</dbReference>
<dbReference type="OrthoDB" id="19657at2759"/>
<accession>A0A8J2P8P8</accession>
<evidence type="ECO:0000259" key="1">
    <source>
        <dbReference type="Pfam" id="PF00561"/>
    </source>
</evidence>